<organism evidence="4 5">
    <name type="scientific">Oryzias sinensis</name>
    <name type="common">Chinese medaka</name>
    <dbReference type="NCBI Taxonomy" id="183150"/>
    <lineage>
        <taxon>Eukaryota</taxon>
        <taxon>Metazoa</taxon>
        <taxon>Chordata</taxon>
        <taxon>Craniata</taxon>
        <taxon>Vertebrata</taxon>
        <taxon>Euteleostomi</taxon>
        <taxon>Actinopterygii</taxon>
        <taxon>Neopterygii</taxon>
        <taxon>Teleostei</taxon>
        <taxon>Neoteleostei</taxon>
        <taxon>Acanthomorphata</taxon>
        <taxon>Ovalentaria</taxon>
        <taxon>Atherinomorphae</taxon>
        <taxon>Beloniformes</taxon>
        <taxon>Adrianichthyidae</taxon>
        <taxon>Oryziinae</taxon>
        <taxon>Oryzias</taxon>
    </lineage>
</organism>
<dbReference type="GO" id="GO:0006508">
    <property type="term" value="P:proteolysis"/>
    <property type="evidence" value="ECO:0007669"/>
    <property type="project" value="InterPro"/>
</dbReference>
<dbReference type="AlphaFoldDB" id="A0A8C8DEA7"/>
<dbReference type="PRINTS" id="PR00704">
    <property type="entry name" value="CALPAIN"/>
</dbReference>
<evidence type="ECO:0000313" key="5">
    <source>
        <dbReference type="Proteomes" id="UP000694383"/>
    </source>
</evidence>
<dbReference type="InterPro" id="IPR022684">
    <property type="entry name" value="Calpain_cysteine_protease"/>
</dbReference>
<dbReference type="GO" id="GO:0004198">
    <property type="term" value="F:calcium-dependent cysteine-type endopeptidase activity"/>
    <property type="evidence" value="ECO:0007669"/>
    <property type="project" value="InterPro"/>
</dbReference>
<reference evidence="4" key="1">
    <citation type="submission" date="2025-08" db="UniProtKB">
        <authorList>
            <consortium name="Ensembl"/>
        </authorList>
    </citation>
    <scope>IDENTIFICATION</scope>
</reference>
<reference evidence="4" key="2">
    <citation type="submission" date="2025-09" db="UniProtKB">
        <authorList>
            <consortium name="Ensembl"/>
        </authorList>
    </citation>
    <scope>IDENTIFICATION</scope>
</reference>
<dbReference type="PANTHER" id="PTHR10183:SF302">
    <property type="entry name" value="CALPAIN-14"/>
    <property type="match status" value="1"/>
</dbReference>
<sequence>MEARHIQDGYGSLTNPYRVFDQDFQQLAKYCLSQRVKFLDDTFPPERSSIGEGVLSPSDLAKVEWLRPKIAANPSFVLRGVSRFDFGQGTVGEESYFVLIISL</sequence>
<dbReference type="Proteomes" id="UP000694383">
    <property type="component" value="Unplaced"/>
</dbReference>
<dbReference type="Pfam" id="PF00648">
    <property type="entry name" value="Peptidase_C2"/>
    <property type="match status" value="1"/>
</dbReference>
<accession>A0A8C8DEA7</accession>
<evidence type="ECO:0000313" key="4">
    <source>
        <dbReference type="Ensembl" id="ENSOSIP00000002537.1"/>
    </source>
</evidence>
<dbReference type="Ensembl" id="ENSOSIT00000002717.1">
    <property type="protein sequence ID" value="ENSOSIP00000002537.1"/>
    <property type="gene ID" value="ENSOSIG00000001493.1"/>
</dbReference>
<keyword evidence="5" id="KW-1185">Reference proteome</keyword>
<feature type="domain" description="Calpain catalytic" evidence="3">
    <location>
        <begin position="37"/>
        <end position="103"/>
    </location>
</feature>
<proteinExistence type="inferred from homology"/>
<dbReference type="InterPro" id="IPR001300">
    <property type="entry name" value="Peptidase_C2_calpain_cat"/>
</dbReference>
<evidence type="ECO:0000259" key="3">
    <source>
        <dbReference type="PROSITE" id="PS50203"/>
    </source>
</evidence>
<protein>
    <recommendedName>
        <fullName evidence="3">Calpain catalytic domain-containing protein</fullName>
    </recommendedName>
</protein>
<dbReference type="SUPFAM" id="SSF54001">
    <property type="entry name" value="Cysteine proteinases"/>
    <property type="match status" value="1"/>
</dbReference>
<dbReference type="PANTHER" id="PTHR10183">
    <property type="entry name" value="CALPAIN"/>
    <property type="match status" value="1"/>
</dbReference>
<dbReference type="PROSITE" id="PS50203">
    <property type="entry name" value="CALPAIN_CAT"/>
    <property type="match status" value="1"/>
</dbReference>
<comment type="caution">
    <text evidence="2">Lacks conserved residue(s) required for the propagation of feature annotation.</text>
</comment>
<dbReference type="InterPro" id="IPR038765">
    <property type="entry name" value="Papain-like_cys_pep_sf"/>
</dbReference>
<dbReference type="GeneTree" id="ENSGT00940000160421"/>
<evidence type="ECO:0000256" key="1">
    <source>
        <dbReference type="ARBA" id="ARBA00007623"/>
    </source>
</evidence>
<comment type="similarity">
    <text evidence="1">Belongs to the peptidase C2 family.</text>
</comment>
<dbReference type="GO" id="GO:0005737">
    <property type="term" value="C:cytoplasm"/>
    <property type="evidence" value="ECO:0007669"/>
    <property type="project" value="TreeGrafter"/>
</dbReference>
<evidence type="ECO:0000256" key="2">
    <source>
        <dbReference type="PROSITE-ProRule" id="PRU00239"/>
    </source>
</evidence>
<name>A0A8C8DEA7_9TELE</name>